<organism evidence="5 6">
    <name type="scientific">Candidatus Spyradosoma merdigallinarum</name>
    <dbReference type="NCBI Taxonomy" id="2840950"/>
    <lineage>
        <taxon>Bacteria</taxon>
        <taxon>Pseudomonadati</taxon>
        <taxon>Verrucomicrobiota</taxon>
        <taxon>Opitutia</taxon>
        <taxon>Opitutia incertae sedis</taxon>
        <taxon>Candidatus Spyradosoma</taxon>
    </lineage>
</organism>
<name>A0A9D1NIM6_9BACT</name>
<reference evidence="5" key="1">
    <citation type="submission" date="2020-10" db="EMBL/GenBank/DDBJ databases">
        <authorList>
            <person name="Gilroy R."/>
        </authorList>
    </citation>
    <scope>NUCLEOTIDE SEQUENCE</scope>
    <source>
        <strain evidence="5">10669</strain>
    </source>
</reference>
<sequence>MTQKAYPIHQYIDRKSGEVRTEKLVADALVRRLYSSVRERAPALFRAAVSRRASALLGALNYDAPLSLRLSSPSRMMRALGIDLRELRDAPETLDTARKIFERKIRFEKFRPLPEDPRAVVAPSDARVAVGSLSETSVFFIKEKFFSFPELLGENFPHTKRFADGDFAVFRLTPDKYHYNHVPATGVVRAVYELGGAFHACNPAAVCEVLTPNSKNRRVVTLLDTDVPGGSGVGLVAMAEVAALMIGEIVQCYSESGYDAPRALRPGMLLRRGNVKSLFRPGSSTVILLFEKDRVAFCEDLLRNARDARAISRYSGICGRTCVETDLRAREIIARPRERAASENLC</sequence>
<dbReference type="Pfam" id="PF02666">
    <property type="entry name" value="PS_Dcarbxylase"/>
    <property type="match status" value="1"/>
</dbReference>
<protein>
    <submittedName>
        <fullName evidence="5">Phosphatidylserine decarboxylase</fullName>
    </submittedName>
</protein>
<evidence type="ECO:0000313" key="6">
    <source>
        <dbReference type="Proteomes" id="UP000886812"/>
    </source>
</evidence>
<evidence type="ECO:0000313" key="5">
    <source>
        <dbReference type="EMBL" id="HIV03809.1"/>
    </source>
</evidence>
<gene>
    <name evidence="5" type="ORF">IAC75_01500</name>
</gene>
<dbReference type="GO" id="GO:0004609">
    <property type="term" value="F:phosphatidylserine decarboxylase activity"/>
    <property type="evidence" value="ECO:0007669"/>
    <property type="project" value="InterPro"/>
</dbReference>
<evidence type="ECO:0000256" key="3">
    <source>
        <dbReference type="ARBA" id="ARBA00023239"/>
    </source>
</evidence>
<evidence type="ECO:0000256" key="4">
    <source>
        <dbReference type="ARBA" id="ARBA00023317"/>
    </source>
</evidence>
<evidence type="ECO:0000256" key="1">
    <source>
        <dbReference type="ARBA" id="ARBA00022793"/>
    </source>
</evidence>
<comment type="caution">
    <text evidence="5">The sequence shown here is derived from an EMBL/GenBank/DDBJ whole genome shotgun (WGS) entry which is preliminary data.</text>
</comment>
<dbReference type="InterPro" id="IPR003817">
    <property type="entry name" value="PS_Dcarbxylase"/>
</dbReference>
<keyword evidence="3" id="KW-0456">Lyase</keyword>
<keyword evidence="2" id="KW-0865">Zymogen</keyword>
<dbReference type="PANTHER" id="PTHR10067">
    <property type="entry name" value="PHOSPHATIDYLSERINE DECARBOXYLASE"/>
    <property type="match status" value="1"/>
</dbReference>
<dbReference type="AlphaFoldDB" id="A0A9D1NIM6"/>
<dbReference type="EMBL" id="DVOG01000040">
    <property type="protein sequence ID" value="HIV03809.1"/>
    <property type="molecule type" value="Genomic_DNA"/>
</dbReference>
<dbReference type="GO" id="GO:0008654">
    <property type="term" value="P:phospholipid biosynthetic process"/>
    <property type="evidence" value="ECO:0007669"/>
    <property type="project" value="InterPro"/>
</dbReference>
<accession>A0A9D1NIM6</accession>
<proteinExistence type="predicted"/>
<evidence type="ECO:0000256" key="2">
    <source>
        <dbReference type="ARBA" id="ARBA00023145"/>
    </source>
</evidence>
<keyword evidence="1" id="KW-0210">Decarboxylase</keyword>
<dbReference type="Proteomes" id="UP000886812">
    <property type="component" value="Unassembled WGS sequence"/>
</dbReference>
<reference evidence="5" key="2">
    <citation type="journal article" date="2021" name="PeerJ">
        <title>Extensive microbial diversity within the chicken gut microbiome revealed by metagenomics and culture.</title>
        <authorList>
            <person name="Gilroy R."/>
            <person name="Ravi A."/>
            <person name="Getino M."/>
            <person name="Pursley I."/>
            <person name="Horton D.L."/>
            <person name="Alikhan N.F."/>
            <person name="Baker D."/>
            <person name="Gharbi K."/>
            <person name="Hall N."/>
            <person name="Watson M."/>
            <person name="Adriaenssens E.M."/>
            <person name="Foster-Nyarko E."/>
            <person name="Jarju S."/>
            <person name="Secka A."/>
            <person name="Antonio M."/>
            <person name="Oren A."/>
            <person name="Chaudhuri R.R."/>
            <person name="La Ragione R."/>
            <person name="Hildebrand F."/>
            <person name="Pallen M.J."/>
        </authorList>
    </citation>
    <scope>NUCLEOTIDE SEQUENCE</scope>
    <source>
        <strain evidence="5">10669</strain>
    </source>
</reference>
<keyword evidence="4" id="KW-0670">Pyruvate</keyword>